<dbReference type="Proteomes" id="UP001151760">
    <property type="component" value="Unassembled WGS sequence"/>
</dbReference>
<reference evidence="2" key="1">
    <citation type="journal article" date="2022" name="Int. J. Mol. Sci.">
        <title>Draft Genome of Tanacetum Coccineum: Genomic Comparison of Closely Related Tanacetum-Family Plants.</title>
        <authorList>
            <person name="Yamashiro T."/>
            <person name="Shiraishi A."/>
            <person name="Nakayama K."/>
            <person name="Satake H."/>
        </authorList>
    </citation>
    <scope>NUCLEOTIDE SEQUENCE</scope>
</reference>
<evidence type="ECO:0000313" key="2">
    <source>
        <dbReference type="EMBL" id="GJT96991.1"/>
    </source>
</evidence>
<dbReference type="EMBL" id="BQNB010020531">
    <property type="protein sequence ID" value="GJT96991.1"/>
    <property type="molecule type" value="Genomic_DNA"/>
</dbReference>
<keyword evidence="3" id="KW-1185">Reference proteome</keyword>
<feature type="coiled-coil region" evidence="1">
    <location>
        <begin position="436"/>
        <end position="463"/>
    </location>
</feature>
<proteinExistence type="predicted"/>
<name>A0ABQ5IA28_9ASTR</name>
<protein>
    <recommendedName>
        <fullName evidence="4">Transposase (Putative), gypsy type</fullName>
    </recommendedName>
</protein>
<evidence type="ECO:0008006" key="4">
    <source>
        <dbReference type="Google" id="ProtNLM"/>
    </source>
</evidence>
<organism evidence="2 3">
    <name type="scientific">Tanacetum coccineum</name>
    <dbReference type="NCBI Taxonomy" id="301880"/>
    <lineage>
        <taxon>Eukaryota</taxon>
        <taxon>Viridiplantae</taxon>
        <taxon>Streptophyta</taxon>
        <taxon>Embryophyta</taxon>
        <taxon>Tracheophyta</taxon>
        <taxon>Spermatophyta</taxon>
        <taxon>Magnoliopsida</taxon>
        <taxon>eudicotyledons</taxon>
        <taxon>Gunneridae</taxon>
        <taxon>Pentapetalae</taxon>
        <taxon>asterids</taxon>
        <taxon>campanulids</taxon>
        <taxon>Asterales</taxon>
        <taxon>Asteraceae</taxon>
        <taxon>Asteroideae</taxon>
        <taxon>Anthemideae</taxon>
        <taxon>Anthemidinae</taxon>
        <taxon>Tanacetum</taxon>
    </lineage>
</organism>
<sequence length="559" mass="62369">MGKDTLQLEGAVSTISEEYLLEFTSKYGISESLHPELPGPEEPIVEFTKGKVGVYTKFFEFANYLIPISQFLFDILGFYEIHLSQLSVIGAAKQATGEEHSTVLYKASGLLEELEQSILLDMDLFNLISALNSAKVKTRTRPRAAHEVPILTVTASLVIEMEDMAVALGSSGTPSALEKSPLDFVNEDPPQMITEMGGTADQVQDGFLHEIPPVETTTTTEVIQEPGLEKDVAAMRPLVNKRRHKRGNDEAEAKAPPKVLRKDHAAFRPAHSTLGGKSLASMGLEVGSTFFTPAMQETPYGCEECERSGTVVLCETTTASRARHCPKDGPRDPYRKCCYRGGARSALHGKSGVREIDLCPIYGRVARKYLPAGVGRDQQLPPGYPGRMPRHAWQVAMGSQPRLRFEQEVRLQKKATSKISRRDQRIQPREREIKRLDQEIKSLRTMEAEVHGLRNRTKNLETLLESEVDMKKATEAKIAGQAKELESLCEKIKAIFKEFKKYGDDRVEQRCAEMDARLDKLSVDFDEELYPHMLTAIAGRRWVIGHGLRLAVMKCAESP</sequence>
<reference evidence="2" key="2">
    <citation type="submission" date="2022-01" db="EMBL/GenBank/DDBJ databases">
        <authorList>
            <person name="Yamashiro T."/>
            <person name="Shiraishi A."/>
            <person name="Satake H."/>
            <person name="Nakayama K."/>
        </authorList>
    </citation>
    <scope>NUCLEOTIDE SEQUENCE</scope>
</reference>
<keyword evidence="1" id="KW-0175">Coiled coil</keyword>
<evidence type="ECO:0000256" key="1">
    <source>
        <dbReference type="SAM" id="Coils"/>
    </source>
</evidence>
<evidence type="ECO:0000313" key="3">
    <source>
        <dbReference type="Proteomes" id="UP001151760"/>
    </source>
</evidence>
<gene>
    <name evidence="2" type="ORF">Tco_1092509</name>
</gene>
<comment type="caution">
    <text evidence="2">The sequence shown here is derived from an EMBL/GenBank/DDBJ whole genome shotgun (WGS) entry which is preliminary data.</text>
</comment>
<accession>A0ABQ5IA28</accession>